<dbReference type="EMBL" id="JAQGDS010000009">
    <property type="protein sequence ID" value="KAJ6258001.1"/>
    <property type="molecule type" value="Genomic_DNA"/>
</dbReference>
<proteinExistence type="predicted"/>
<reference evidence="1" key="1">
    <citation type="submission" date="2023-01" db="EMBL/GenBank/DDBJ databases">
        <title>The chitinases involved in constricting ring structure development in the nematode-trapping fungus Drechslerella dactyloides.</title>
        <authorList>
            <person name="Wang R."/>
            <person name="Zhang L."/>
            <person name="Tang P."/>
            <person name="Li S."/>
            <person name="Liang L."/>
        </authorList>
    </citation>
    <scope>NUCLEOTIDE SEQUENCE</scope>
    <source>
        <strain evidence="1">YMF1.00031</strain>
    </source>
</reference>
<evidence type="ECO:0000313" key="2">
    <source>
        <dbReference type="Proteomes" id="UP001221413"/>
    </source>
</evidence>
<comment type="caution">
    <text evidence="1">The sequence shown here is derived from an EMBL/GenBank/DDBJ whole genome shotgun (WGS) entry which is preliminary data.</text>
</comment>
<dbReference type="AlphaFoldDB" id="A0AAD6IWH3"/>
<gene>
    <name evidence="1" type="ORF">Dda_6913</name>
</gene>
<evidence type="ECO:0000313" key="1">
    <source>
        <dbReference type="EMBL" id="KAJ6258001.1"/>
    </source>
</evidence>
<organism evidence="1 2">
    <name type="scientific">Drechslerella dactyloides</name>
    <name type="common">Nematode-trapping fungus</name>
    <name type="synonym">Arthrobotrys dactyloides</name>
    <dbReference type="NCBI Taxonomy" id="74499"/>
    <lineage>
        <taxon>Eukaryota</taxon>
        <taxon>Fungi</taxon>
        <taxon>Dikarya</taxon>
        <taxon>Ascomycota</taxon>
        <taxon>Pezizomycotina</taxon>
        <taxon>Orbiliomycetes</taxon>
        <taxon>Orbiliales</taxon>
        <taxon>Orbiliaceae</taxon>
        <taxon>Drechslerella</taxon>
    </lineage>
</organism>
<dbReference type="Proteomes" id="UP001221413">
    <property type="component" value="Unassembled WGS sequence"/>
</dbReference>
<name>A0AAD6IWH3_DREDA</name>
<sequence length="113" mass="12479">MALNMNIEASIWPLWHPHEPGDFARQADGKVSVVEMNIEFLTNAPPLVQVEESAVSAVVARCCLGHVGRNTPGVRIDREKESMPVCSSYSTNSSHVLLSYKIVNFTVDIRQQG</sequence>
<accession>A0AAD6IWH3</accession>
<keyword evidence="2" id="KW-1185">Reference proteome</keyword>
<protein>
    <submittedName>
        <fullName evidence="1">Uncharacterized protein</fullName>
    </submittedName>
</protein>